<evidence type="ECO:0000313" key="1">
    <source>
        <dbReference type="EMBL" id="MBW80904.1"/>
    </source>
</evidence>
<organism evidence="1">
    <name type="scientific">Rhizophora mucronata</name>
    <name type="common">Asiatic mangrove</name>
    <dbReference type="NCBI Taxonomy" id="61149"/>
    <lineage>
        <taxon>Eukaryota</taxon>
        <taxon>Viridiplantae</taxon>
        <taxon>Streptophyta</taxon>
        <taxon>Embryophyta</taxon>
        <taxon>Tracheophyta</taxon>
        <taxon>Spermatophyta</taxon>
        <taxon>Magnoliopsida</taxon>
        <taxon>eudicotyledons</taxon>
        <taxon>Gunneridae</taxon>
        <taxon>Pentapetalae</taxon>
        <taxon>rosids</taxon>
        <taxon>fabids</taxon>
        <taxon>Malpighiales</taxon>
        <taxon>Rhizophoraceae</taxon>
        <taxon>Rhizophora</taxon>
    </lineage>
</organism>
<name>A0A2P2II60_RHIMU</name>
<dbReference type="AlphaFoldDB" id="A0A2P2II60"/>
<reference evidence="1" key="1">
    <citation type="submission" date="2018-02" db="EMBL/GenBank/DDBJ databases">
        <title>Rhizophora mucronata_Transcriptome.</title>
        <authorList>
            <person name="Meera S.P."/>
            <person name="Sreeshan A."/>
            <person name="Augustine A."/>
        </authorList>
    </citation>
    <scope>NUCLEOTIDE SEQUENCE</scope>
    <source>
        <tissue evidence="1">Leaf</tissue>
    </source>
</reference>
<protein>
    <submittedName>
        <fullName evidence="1">Uncharacterized protein</fullName>
    </submittedName>
</protein>
<proteinExistence type="predicted"/>
<accession>A0A2P2II60</accession>
<sequence>MESQMYLIRTPSSIIQICVSELPVGSSARIRNTHGNDCGHWVMRAKTI</sequence>
<dbReference type="EMBL" id="GGEC01000421">
    <property type="protein sequence ID" value="MBW80904.1"/>
    <property type="molecule type" value="Transcribed_RNA"/>
</dbReference>